<organism evidence="3 4">
    <name type="scientific">Cyclotella atomus</name>
    <dbReference type="NCBI Taxonomy" id="382360"/>
    <lineage>
        <taxon>Eukaryota</taxon>
        <taxon>Sar</taxon>
        <taxon>Stramenopiles</taxon>
        <taxon>Ochrophyta</taxon>
        <taxon>Bacillariophyta</taxon>
        <taxon>Coscinodiscophyceae</taxon>
        <taxon>Thalassiosirophycidae</taxon>
        <taxon>Stephanodiscales</taxon>
        <taxon>Stephanodiscaceae</taxon>
        <taxon>Cyclotella</taxon>
    </lineage>
</organism>
<feature type="region of interest" description="Disordered" evidence="1">
    <location>
        <begin position="315"/>
        <end position="356"/>
    </location>
</feature>
<feature type="transmembrane region" description="Helical" evidence="2">
    <location>
        <begin position="273"/>
        <end position="295"/>
    </location>
</feature>
<evidence type="ECO:0000313" key="4">
    <source>
        <dbReference type="Proteomes" id="UP001530400"/>
    </source>
</evidence>
<name>A0ABD3P5J6_9STRA</name>
<feature type="compositionally biased region" description="Acidic residues" evidence="1">
    <location>
        <begin position="329"/>
        <end position="345"/>
    </location>
</feature>
<reference evidence="3 4" key="1">
    <citation type="submission" date="2024-10" db="EMBL/GenBank/DDBJ databases">
        <title>Updated reference genomes for cyclostephanoid diatoms.</title>
        <authorList>
            <person name="Roberts W.R."/>
            <person name="Alverson A.J."/>
        </authorList>
    </citation>
    <scope>NUCLEOTIDE SEQUENCE [LARGE SCALE GENOMIC DNA]</scope>
    <source>
        <strain evidence="3 4">AJA010-31</strain>
    </source>
</reference>
<protein>
    <recommendedName>
        <fullName evidence="5">TLC domain-containing protein</fullName>
    </recommendedName>
</protein>
<keyword evidence="2" id="KW-0812">Transmembrane</keyword>
<evidence type="ECO:0000256" key="1">
    <source>
        <dbReference type="SAM" id="MobiDB-lite"/>
    </source>
</evidence>
<feature type="transmembrane region" description="Helical" evidence="2">
    <location>
        <begin position="169"/>
        <end position="189"/>
    </location>
</feature>
<keyword evidence="2" id="KW-1133">Transmembrane helix</keyword>
<evidence type="ECO:0000313" key="3">
    <source>
        <dbReference type="EMBL" id="KAL3783193.1"/>
    </source>
</evidence>
<feature type="transmembrane region" description="Helical" evidence="2">
    <location>
        <begin position="231"/>
        <end position="253"/>
    </location>
</feature>
<proteinExistence type="predicted"/>
<evidence type="ECO:0008006" key="5">
    <source>
        <dbReference type="Google" id="ProtNLM"/>
    </source>
</evidence>
<keyword evidence="4" id="KW-1185">Reference proteome</keyword>
<keyword evidence="2" id="KW-0472">Membrane</keyword>
<feature type="transmembrane region" description="Helical" evidence="2">
    <location>
        <begin position="27"/>
        <end position="49"/>
    </location>
</feature>
<sequence length="356" mass="40948">MIISTISTLPTTLYTTIFNPTPTQHDLLLLISSISLFWYITFRILHTFLHPFALRKKWLHAAFAREYDRVGHSMCNALNVQWSKERYIQIFLNDWPKMQGIYLQHFIGGALALPAVLNHSSIINFDNDTAASLACLGILSEMGWELSDLVDIFVTRTTMSDGKERMPNSLVIIFAIHHSMALTLGIPMVLKYRYLREMHLLTFNLQWAAAIAIGVNEITKCLDLKNPSQLWGFRVMNGLCFLIMAWMRGVMWIQLSWRMIWIWVEDEEWACLGVGLVVCALITGFNFALCIYPFYKKMVKFSVWKEVVGGMGKREESQETLDTEVSSLLEDDEEEDELLEGEESENIANDVVNDDR</sequence>
<dbReference type="EMBL" id="JALLPJ020000777">
    <property type="protein sequence ID" value="KAL3783193.1"/>
    <property type="molecule type" value="Genomic_DNA"/>
</dbReference>
<dbReference type="AlphaFoldDB" id="A0ABD3P5J6"/>
<accession>A0ABD3P5J6</accession>
<gene>
    <name evidence="3" type="ORF">ACHAWO_004426</name>
</gene>
<feature type="transmembrane region" description="Helical" evidence="2">
    <location>
        <begin position="201"/>
        <end position="219"/>
    </location>
</feature>
<comment type="caution">
    <text evidence="3">The sequence shown here is derived from an EMBL/GenBank/DDBJ whole genome shotgun (WGS) entry which is preliminary data.</text>
</comment>
<evidence type="ECO:0000256" key="2">
    <source>
        <dbReference type="SAM" id="Phobius"/>
    </source>
</evidence>
<dbReference type="Proteomes" id="UP001530400">
    <property type="component" value="Unassembled WGS sequence"/>
</dbReference>